<dbReference type="EC" id="3.4.16.5" evidence="2"/>
<dbReference type="PRINTS" id="PR00724">
    <property type="entry name" value="CRBOXYPTASEC"/>
</dbReference>
<sequence length="689" mass="77822">MNLYLVHNDPERTTLVSSNGVAQYQVRTIQKSLLSGSAVSTIIRPAPTARESIVAEIEWRAWGKRPIVRSNVFDGTAQELPVDELLFKSSSTKFSARPTERGLLFSLRDLCHNKRYFLGNDDHVYCWRVVKGIGSVLTCKKTGEEVARFTEDVVEEGFFRRQKKWFLQIQPSTLDIDMVVITFIIMEKRRRDKVTDPLAVRVLEHDEDPGEVHEYTEYEPDIPAIVVTEEVLEACDRDARRYMTREGRVYLILYYAMSGPTALHNPVVGFAAEQRETHPSPPGDLSLLSTDRFAVLEHPLFPDDHVRIKKSEFCDGTVGTYTGYIDIQARHLFFYFFESRSDPAKDDVIFWTSGGPGCSSSLSLFMELGPCRVTSPDNTTFNPHSWNEHANVFFVDQPIGVGFSYAEYGETVVRIYFYLSRPFKLSSEEASIGWSNYMSEGNGCTDWISMVPSWYDMACTPASVAPILDISSCVRMKQAVPRCKDALQKSCIDSYDSLSCGAADMFCQTELSGPLLITDYNIYDISKRCERSLALCYPITEKITSYLDRPDVREQIGVDALVSANFTLCNDDVHAAFSATQDLMFPTQHYVSALLERGVRALVYVGINDWACNWVGNERMLMDLEWTGQDAFVKTPLREWTVNGNVAGLTRRSGALTFATMYGAGHMAPYDKPAESLELTKRWLAGEEL</sequence>
<keyword evidence="3" id="KW-0121">Carboxypeptidase</keyword>
<dbReference type="Gene3D" id="1.10.287.410">
    <property type="match status" value="1"/>
</dbReference>
<feature type="domain" description="DUF6593" evidence="7">
    <location>
        <begin position="8"/>
        <end position="192"/>
    </location>
</feature>
<keyword evidence="6" id="KW-0325">Glycoprotein</keyword>
<dbReference type="Proteomes" id="UP000298390">
    <property type="component" value="Unassembled WGS sequence"/>
</dbReference>
<dbReference type="SUPFAM" id="SSF53474">
    <property type="entry name" value="alpha/beta-Hydrolases"/>
    <property type="match status" value="1"/>
</dbReference>
<name>A0A4Y9YTE3_9APHY</name>
<dbReference type="STRING" id="34475.A0A4Y9YTE3"/>
<dbReference type="InterPro" id="IPR029058">
    <property type="entry name" value="AB_hydrolase_fold"/>
</dbReference>
<evidence type="ECO:0000313" key="8">
    <source>
        <dbReference type="EMBL" id="TFY65033.1"/>
    </source>
</evidence>
<dbReference type="EMBL" id="SEKV01000080">
    <property type="protein sequence ID" value="TFY65033.1"/>
    <property type="molecule type" value="Genomic_DNA"/>
</dbReference>
<dbReference type="Pfam" id="PF00450">
    <property type="entry name" value="Peptidase_S10"/>
    <property type="match status" value="2"/>
</dbReference>
<evidence type="ECO:0000313" key="9">
    <source>
        <dbReference type="Proteomes" id="UP000298390"/>
    </source>
</evidence>
<dbReference type="GO" id="GO:0006508">
    <property type="term" value="P:proteolysis"/>
    <property type="evidence" value="ECO:0007669"/>
    <property type="project" value="UniProtKB-KW"/>
</dbReference>
<keyword evidence="5" id="KW-0378">Hydrolase</keyword>
<evidence type="ECO:0000256" key="2">
    <source>
        <dbReference type="ARBA" id="ARBA00012446"/>
    </source>
</evidence>
<keyword evidence="4" id="KW-0645">Protease</keyword>
<accession>A0A4Y9YTE3</accession>
<gene>
    <name evidence="8" type="ORF">EVJ58_g2230</name>
</gene>
<comment type="caution">
    <text evidence="8">The sequence shown here is derived from an EMBL/GenBank/DDBJ whole genome shotgun (WGS) entry which is preliminary data.</text>
</comment>
<dbReference type="Gene3D" id="3.40.50.1820">
    <property type="entry name" value="alpha/beta hydrolase"/>
    <property type="match status" value="1"/>
</dbReference>
<dbReference type="Pfam" id="PF20236">
    <property type="entry name" value="DUF6593"/>
    <property type="match status" value="1"/>
</dbReference>
<evidence type="ECO:0000256" key="3">
    <source>
        <dbReference type="ARBA" id="ARBA00022645"/>
    </source>
</evidence>
<dbReference type="InterPro" id="IPR001563">
    <property type="entry name" value="Peptidase_S10"/>
</dbReference>
<proteinExistence type="inferred from homology"/>
<evidence type="ECO:0000259" key="7">
    <source>
        <dbReference type="Pfam" id="PF20236"/>
    </source>
</evidence>
<dbReference type="Gene3D" id="3.40.50.12670">
    <property type="match status" value="1"/>
</dbReference>
<dbReference type="GO" id="GO:0004185">
    <property type="term" value="F:serine-type carboxypeptidase activity"/>
    <property type="evidence" value="ECO:0007669"/>
    <property type="project" value="UniProtKB-EC"/>
</dbReference>
<evidence type="ECO:0000256" key="6">
    <source>
        <dbReference type="ARBA" id="ARBA00023180"/>
    </source>
</evidence>
<protein>
    <recommendedName>
        <fullName evidence="2">carboxypeptidase C</fullName>
        <ecNumber evidence="2">3.4.16.5</ecNumber>
    </recommendedName>
</protein>
<organism evidence="8 9">
    <name type="scientific">Rhodofomes roseus</name>
    <dbReference type="NCBI Taxonomy" id="34475"/>
    <lineage>
        <taxon>Eukaryota</taxon>
        <taxon>Fungi</taxon>
        <taxon>Dikarya</taxon>
        <taxon>Basidiomycota</taxon>
        <taxon>Agaricomycotina</taxon>
        <taxon>Agaricomycetes</taxon>
        <taxon>Polyporales</taxon>
        <taxon>Rhodofomes</taxon>
    </lineage>
</organism>
<dbReference type="PANTHER" id="PTHR11802:SF113">
    <property type="entry name" value="SERINE CARBOXYPEPTIDASE CTSA-4.1"/>
    <property type="match status" value="1"/>
</dbReference>
<evidence type="ECO:0000256" key="1">
    <source>
        <dbReference type="ARBA" id="ARBA00009431"/>
    </source>
</evidence>
<dbReference type="AlphaFoldDB" id="A0A4Y9YTE3"/>
<comment type="similarity">
    <text evidence="1">Belongs to the peptidase S10 family.</text>
</comment>
<reference evidence="8 9" key="1">
    <citation type="submission" date="2019-01" db="EMBL/GenBank/DDBJ databases">
        <title>Genome sequencing of the rare red list fungi Fomitopsis rosea.</title>
        <authorList>
            <person name="Buettner E."/>
            <person name="Kellner H."/>
        </authorList>
    </citation>
    <scope>NUCLEOTIDE SEQUENCE [LARGE SCALE GENOMIC DNA]</scope>
    <source>
        <strain evidence="8 9">DSM 105464</strain>
    </source>
</reference>
<dbReference type="PANTHER" id="PTHR11802">
    <property type="entry name" value="SERINE PROTEASE FAMILY S10 SERINE CARBOXYPEPTIDASE"/>
    <property type="match status" value="1"/>
</dbReference>
<dbReference type="GO" id="GO:0000324">
    <property type="term" value="C:fungal-type vacuole"/>
    <property type="evidence" value="ECO:0007669"/>
    <property type="project" value="TreeGrafter"/>
</dbReference>
<evidence type="ECO:0000256" key="4">
    <source>
        <dbReference type="ARBA" id="ARBA00022670"/>
    </source>
</evidence>
<dbReference type="InterPro" id="IPR046528">
    <property type="entry name" value="DUF6593"/>
</dbReference>
<evidence type="ECO:0000256" key="5">
    <source>
        <dbReference type="ARBA" id="ARBA00022801"/>
    </source>
</evidence>